<dbReference type="OrthoDB" id="5984008at2759"/>
<reference evidence="1 2" key="1">
    <citation type="journal article" date="2016" name="Nat. Commun.">
        <title>Extremotolerant tardigrade genome and improved radiotolerance of human cultured cells by tardigrade-unique protein.</title>
        <authorList>
            <person name="Hashimoto T."/>
            <person name="Horikawa D.D."/>
            <person name="Saito Y."/>
            <person name="Kuwahara H."/>
            <person name="Kozuka-Hata H."/>
            <person name="Shin-I T."/>
            <person name="Minakuchi Y."/>
            <person name="Ohishi K."/>
            <person name="Motoyama A."/>
            <person name="Aizu T."/>
            <person name="Enomoto A."/>
            <person name="Kondo K."/>
            <person name="Tanaka S."/>
            <person name="Hara Y."/>
            <person name="Koshikawa S."/>
            <person name="Sagara H."/>
            <person name="Miura T."/>
            <person name="Yokobori S."/>
            <person name="Miyagawa K."/>
            <person name="Suzuki Y."/>
            <person name="Kubo T."/>
            <person name="Oyama M."/>
            <person name="Kohara Y."/>
            <person name="Fujiyama A."/>
            <person name="Arakawa K."/>
            <person name="Katayama T."/>
            <person name="Toyoda A."/>
            <person name="Kunieda T."/>
        </authorList>
    </citation>
    <scope>NUCLEOTIDE SEQUENCE [LARGE SCALE GENOMIC DNA]</scope>
    <source>
        <strain evidence="1 2">YOKOZUNA-1</strain>
    </source>
</reference>
<dbReference type="Gene3D" id="3.40.50.2300">
    <property type="match status" value="1"/>
</dbReference>
<accession>A0A1D1VMA5</accession>
<evidence type="ECO:0000313" key="1">
    <source>
        <dbReference type="EMBL" id="GAV02750.1"/>
    </source>
</evidence>
<proteinExistence type="predicted"/>
<keyword evidence="2" id="KW-1185">Reference proteome</keyword>
<comment type="caution">
    <text evidence="1">The sequence shown here is derived from an EMBL/GenBank/DDBJ whole genome shotgun (WGS) entry which is preliminary data.</text>
</comment>
<evidence type="ECO:0000313" key="2">
    <source>
        <dbReference type="Proteomes" id="UP000186922"/>
    </source>
</evidence>
<name>A0A1D1VMA5_RAMVA</name>
<gene>
    <name evidence="1" type="primary">RvY_13276</name>
    <name evidence="1" type="synonym">RvY_13276.2</name>
    <name evidence="1" type="ORF">RvY_13276-2</name>
</gene>
<dbReference type="EMBL" id="BDGG01000008">
    <property type="protein sequence ID" value="GAV02750.1"/>
    <property type="molecule type" value="Genomic_DNA"/>
</dbReference>
<protein>
    <recommendedName>
        <fullName evidence="3">Receptor ligand binding region domain-containing protein</fullName>
    </recommendedName>
</protein>
<sequence>MNKQRYPTFISFGPSGKSGQVPALKMFLEQYSLTTISVLCESLFNYLNLAAYFGVIGRGIKSLLMTSQNFTVSYQDIDSVRLPEYETMLLKAKRLSRVIILETREDIVRKIMVRSPKVIRVIV</sequence>
<organism evidence="1 2">
    <name type="scientific">Ramazzottius varieornatus</name>
    <name type="common">Water bear</name>
    <name type="synonym">Tardigrade</name>
    <dbReference type="NCBI Taxonomy" id="947166"/>
    <lineage>
        <taxon>Eukaryota</taxon>
        <taxon>Metazoa</taxon>
        <taxon>Ecdysozoa</taxon>
        <taxon>Tardigrada</taxon>
        <taxon>Eutardigrada</taxon>
        <taxon>Parachela</taxon>
        <taxon>Hypsibioidea</taxon>
        <taxon>Ramazzottiidae</taxon>
        <taxon>Ramazzottius</taxon>
    </lineage>
</organism>
<evidence type="ECO:0008006" key="3">
    <source>
        <dbReference type="Google" id="ProtNLM"/>
    </source>
</evidence>
<dbReference type="Proteomes" id="UP000186922">
    <property type="component" value="Unassembled WGS sequence"/>
</dbReference>
<dbReference type="AlphaFoldDB" id="A0A1D1VMA5"/>